<proteinExistence type="predicted"/>
<dbReference type="InterPro" id="IPR004827">
    <property type="entry name" value="bZIP"/>
</dbReference>
<dbReference type="InParanoid" id="A0A7R8YYU8"/>
<evidence type="ECO:0000259" key="2">
    <source>
        <dbReference type="Pfam" id="PF00170"/>
    </source>
</evidence>
<sequence length="291" mass="33015">MVDTKGVSSSISFSSTDPESSCDESVDVSYFEQLLNGEGMSIGKDGTEAVGTRSSSRLHEKRLETLTNDSKGVRSKSSSLEKLPTRRPDPNTSNRNALMARENRRKKKEYLTKLEEEVDEYKSENKKLRKILKQQFKMAEKLKHEKDYLRNVLANQTQITSLLNLFKNQSNASQSTASSPALSTTSSAQRDLLGSDFDFPDSFDESLLPKETDDFFKYIPDQNDLSLHNNLIGDHNYTSGNKSDAGMTTFESAIMFDRTLGANVKERVWLLSRLLEACTYMRREKRFSLRV</sequence>
<dbReference type="CDD" id="cd14706">
    <property type="entry name" value="bZIP_CREBZF"/>
    <property type="match status" value="1"/>
</dbReference>
<dbReference type="EMBL" id="LR899013">
    <property type="protein sequence ID" value="CAD7089825.1"/>
    <property type="molecule type" value="Genomic_DNA"/>
</dbReference>
<name>A0A7R8YYU8_HERIL</name>
<dbReference type="OrthoDB" id="6606299at2759"/>
<dbReference type="Pfam" id="PF00170">
    <property type="entry name" value="bZIP_1"/>
    <property type="match status" value="1"/>
</dbReference>
<dbReference type="InterPro" id="IPR046347">
    <property type="entry name" value="bZIP_sf"/>
</dbReference>
<accession>A0A7R8YYU8</accession>
<protein>
    <recommendedName>
        <fullName evidence="2">BZIP domain-containing protein</fullName>
    </recommendedName>
</protein>
<dbReference type="Proteomes" id="UP000594454">
    <property type="component" value="Chromosome 5"/>
</dbReference>
<dbReference type="GO" id="GO:0003700">
    <property type="term" value="F:DNA-binding transcription factor activity"/>
    <property type="evidence" value="ECO:0007669"/>
    <property type="project" value="InterPro"/>
</dbReference>
<feature type="compositionally biased region" description="Polar residues" evidence="1">
    <location>
        <begin position="65"/>
        <end position="80"/>
    </location>
</feature>
<organism evidence="3 4">
    <name type="scientific">Hermetia illucens</name>
    <name type="common">Black soldier fly</name>
    <dbReference type="NCBI Taxonomy" id="343691"/>
    <lineage>
        <taxon>Eukaryota</taxon>
        <taxon>Metazoa</taxon>
        <taxon>Ecdysozoa</taxon>
        <taxon>Arthropoda</taxon>
        <taxon>Hexapoda</taxon>
        <taxon>Insecta</taxon>
        <taxon>Pterygota</taxon>
        <taxon>Neoptera</taxon>
        <taxon>Endopterygota</taxon>
        <taxon>Diptera</taxon>
        <taxon>Brachycera</taxon>
        <taxon>Stratiomyomorpha</taxon>
        <taxon>Stratiomyidae</taxon>
        <taxon>Hermetiinae</taxon>
        <taxon>Hermetia</taxon>
    </lineage>
</organism>
<keyword evidence="4" id="KW-1185">Reference proteome</keyword>
<dbReference type="GO" id="GO:0005634">
    <property type="term" value="C:nucleus"/>
    <property type="evidence" value="ECO:0007669"/>
    <property type="project" value="UniProtKB-ARBA"/>
</dbReference>
<feature type="region of interest" description="Disordered" evidence="1">
    <location>
        <begin position="1"/>
        <end position="25"/>
    </location>
</feature>
<dbReference type="Gene3D" id="1.20.5.170">
    <property type="match status" value="1"/>
</dbReference>
<evidence type="ECO:0000256" key="1">
    <source>
        <dbReference type="SAM" id="MobiDB-lite"/>
    </source>
</evidence>
<evidence type="ECO:0000313" key="3">
    <source>
        <dbReference type="EMBL" id="CAD7089825.1"/>
    </source>
</evidence>
<evidence type="ECO:0000313" key="4">
    <source>
        <dbReference type="Proteomes" id="UP000594454"/>
    </source>
</evidence>
<feature type="region of interest" description="Disordered" evidence="1">
    <location>
        <begin position="37"/>
        <end position="106"/>
    </location>
</feature>
<dbReference type="SUPFAM" id="SSF57959">
    <property type="entry name" value="Leucine zipper domain"/>
    <property type="match status" value="1"/>
</dbReference>
<reference evidence="3 4" key="1">
    <citation type="submission" date="2020-11" db="EMBL/GenBank/DDBJ databases">
        <authorList>
            <person name="Wallbank WR R."/>
            <person name="Pardo Diaz C."/>
            <person name="Kozak K."/>
            <person name="Martin S."/>
            <person name="Jiggins C."/>
            <person name="Moest M."/>
            <person name="Warren A I."/>
            <person name="Generalovic N T."/>
            <person name="Byers J.R.P. K."/>
            <person name="Montejo-Kovacevich G."/>
            <person name="Yen C E."/>
        </authorList>
    </citation>
    <scope>NUCLEOTIDE SEQUENCE [LARGE SCALE GENOMIC DNA]</scope>
</reference>
<feature type="domain" description="BZIP" evidence="2">
    <location>
        <begin position="93"/>
        <end position="146"/>
    </location>
</feature>
<dbReference type="AlphaFoldDB" id="A0A7R8YYU8"/>
<gene>
    <name evidence="3" type="ORF">HERILL_LOCUS12352</name>
</gene>
<feature type="compositionally biased region" description="Polar residues" evidence="1">
    <location>
        <begin position="1"/>
        <end position="19"/>
    </location>
</feature>